<proteinExistence type="predicted"/>
<dbReference type="EMBL" id="SGWV01000011">
    <property type="protein sequence ID" value="RZS52043.1"/>
    <property type="molecule type" value="Genomic_DNA"/>
</dbReference>
<sequence>MVSTLLPGAQRLIVSSALPPERGADPAATPPADAALPPEVAASPTPPEPLPEIGLLDAPQEAVADRPSPLAGSRIGVTLGLVGVALALVAGTLAWNTRGQLADLERELVRRQQTSADQAAEARVLATEARDVSRDTAAKTALLDAKLAEVAMQRGQLDDLLQSLSRSRDENAIADIDAAIRVALQQSTLTGSAEPLVLALRSADERLARINQPRLERLRRAIARDLDRVRAVSVPDIGALLIKLDETVRLADEMPLTAEAARPAGAADKAATAARVASGAAAGASAAPTPASAASGVAEGVGATVLPRLKLAWASSVGLVAEELRSLVRVTRIDQPEAMLLSPEQGVLLRENLKLRLLNARLSVLSRQLESAGSDLQGSEQAIRRYFDLQSRKTQLALDLLRQVGQQSRLIGVPRPDETLAATAAAVAGR</sequence>
<dbReference type="GO" id="GO:0032259">
    <property type="term" value="P:methylation"/>
    <property type="evidence" value="ECO:0007669"/>
    <property type="project" value="UniProtKB-KW"/>
</dbReference>
<keyword evidence="2" id="KW-0808">Transferase</keyword>
<keyword evidence="2" id="KW-0489">Methyltransferase</keyword>
<comment type="caution">
    <text evidence="2">The sequence shown here is derived from an EMBL/GenBank/DDBJ whole genome shotgun (WGS) entry which is preliminary data.</text>
</comment>
<dbReference type="Proteomes" id="UP000293433">
    <property type="component" value="Unassembled WGS sequence"/>
</dbReference>
<organism evidence="2 3">
    <name type="scientific">Sphaerotilus mobilis</name>
    <dbReference type="NCBI Taxonomy" id="47994"/>
    <lineage>
        <taxon>Bacteria</taxon>
        <taxon>Pseudomonadati</taxon>
        <taxon>Pseudomonadota</taxon>
        <taxon>Betaproteobacteria</taxon>
        <taxon>Burkholderiales</taxon>
        <taxon>Sphaerotilaceae</taxon>
        <taxon>Sphaerotilus</taxon>
    </lineage>
</organism>
<evidence type="ECO:0000313" key="3">
    <source>
        <dbReference type="Proteomes" id="UP000293433"/>
    </source>
</evidence>
<dbReference type="AlphaFoldDB" id="A0A4Q7LDM6"/>
<name>A0A4Q7LDM6_9BURK</name>
<accession>A0A4Q7LDM6</accession>
<dbReference type="InterPro" id="IPR007470">
    <property type="entry name" value="HemX"/>
</dbReference>
<protein>
    <submittedName>
        <fullName evidence="2">Uroporphyrin-3 C-methyltransferase</fullName>
    </submittedName>
</protein>
<reference evidence="2 3" key="1">
    <citation type="submission" date="2019-02" db="EMBL/GenBank/DDBJ databases">
        <title>Genomic Encyclopedia of Type Strains, Phase IV (KMG-IV): sequencing the most valuable type-strain genomes for metagenomic binning, comparative biology and taxonomic classification.</title>
        <authorList>
            <person name="Goeker M."/>
        </authorList>
    </citation>
    <scope>NUCLEOTIDE SEQUENCE [LARGE SCALE GENOMIC DNA]</scope>
    <source>
        <strain evidence="2 3">DSM 10617</strain>
    </source>
</reference>
<keyword evidence="3" id="KW-1185">Reference proteome</keyword>
<evidence type="ECO:0000313" key="2">
    <source>
        <dbReference type="EMBL" id="RZS52043.1"/>
    </source>
</evidence>
<dbReference type="GO" id="GO:0008168">
    <property type="term" value="F:methyltransferase activity"/>
    <property type="evidence" value="ECO:0007669"/>
    <property type="project" value="UniProtKB-KW"/>
</dbReference>
<dbReference type="Pfam" id="PF04375">
    <property type="entry name" value="HemX"/>
    <property type="match status" value="1"/>
</dbReference>
<dbReference type="PANTHER" id="PTHR38043:SF1">
    <property type="entry name" value="PROTEIN HEMX"/>
    <property type="match status" value="1"/>
</dbReference>
<dbReference type="PANTHER" id="PTHR38043">
    <property type="entry name" value="PROTEIN HEMX"/>
    <property type="match status" value="1"/>
</dbReference>
<feature type="compositionally biased region" description="Low complexity" evidence="1">
    <location>
        <begin position="25"/>
        <end position="38"/>
    </location>
</feature>
<gene>
    <name evidence="2" type="ORF">EV685_3230</name>
</gene>
<feature type="region of interest" description="Disordered" evidence="1">
    <location>
        <begin position="16"/>
        <end position="49"/>
    </location>
</feature>
<dbReference type="OrthoDB" id="9787650at2"/>
<evidence type="ECO:0000256" key="1">
    <source>
        <dbReference type="SAM" id="MobiDB-lite"/>
    </source>
</evidence>